<keyword evidence="11" id="KW-1185">Reference proteome</keyword>
<dbReference type="FunFam" id="3.30.160.60:FF:003782">
    <property type="match status" value="1"/>
</dbReference>
<comment type="subcellular location">
    <subcellularLocation>
        <location evidence="1">Nucleus</location>
    </subcellularLocation>
</comment>
<dbReference type="SUPFAM" id="SSF57667">
    <property type="entry name" value="beta-beta-alpha zinc fingers"/>
    <property type="match status" value="3"/>
</dbReference>
<feature type="domain" description="C2H2-type" evidence="9">
    <location>
        <begin position="107"/>
        <end position="134"/>
    </location>
</feature>
<proteinExistence type="predicted"/>
<dbReference type="PANTHER" id="PTHR10032">
    <property type="entry name" value="ZINC FINGER PROTEIN WITH KRAB AND SCAN DOMAINS"/>
    <property type="match status" value="1"/>
</dbReference>
<evidence type="ECO:0000256" key="6">
    <source>
        <dbReference type="ARBA" id="ARBA00023242"/>
    </source>
</evidence>
<evidence type="ECO:0000256" key="4">
    <source>
        <dbReference type="ARBA" id="ARBA00022771"/>
    </source>
</evidence>
<dbReference type="FunFam" id="3.30.160.60:FF:000446">
    <property type="entry name" value="Zinc finger protein"/>
    <property type="match status" value="1"/>
</dbReference>
<dbReference type="Pfam" id="PF00096">
    <property type="entry name" value="zf-C2H2"/>
    <property type="match status" value="4"/>
</dbReference>
<feature type="domain" description="C2H2-type" evidence="9">
    <location>
        <begin position="163"/>
        <end position="190"/>
    </location>
</feature>
<dbReference type="InterPro" id="IPR027756">
    <property type="entry name" value="Ovo-like"/>
</dbReference>
<protein>
    <recommendedName>
        <fullName evidence="9">C2H2-type domain-containing protein</fullName>
    </recommendedName>
</protein>
<feature type="domain" description="C2H2-type" evidence="9">
    <location>
        <begin position="135"/>
        <end position="162"/>
    </location>
</feature>
<sequence>IRNVGVDEEGNQHEESTSTTDEETEPQNRDQRKRRDRGHVQSVDSSHMSAGQCDSDVRNNPKKTNLGKKCKQSPKEERLSSIKSAKNSRIITIPSDYTETGSDERCYTCKECGKSFCNISLFRIHSRIHAQNKRFSCKECEKSFSHRSHLNTHMRTHTGEKPFSCKECKKSFNQISNLNTHMIIHTGERPFSCIECNKSFSRISSLKRHMITHTGEKPFSCKECKKSFSNLSFHFMYTEPQREAKVSIECLKMKFSKKINKISGCLDI</sequence>
<dbReference type="AlphaFoldDB" id="A0A8C7WUS5"/>
<evidence type="ECO:0000256" key="8">
    <source>
        <dbReference type="SAM" id="MobiDB-lite"/>
    </source>
</evidence>
<feature type="domain" description="C2H2-type" evidence="9">
    <location>
        <begin position="191"/>
        <end position="218"/>
    </location>
</feature>
<dbReference type="SMART" id="SM00355">
    <property type="entry name" value="ZnF_C2H2"/>
    <property type="match status" value="4"/>
</dbReference>
<dbReference type="FunFam" id="3.30.160.60:FF:002324">
    <property type="entry name" value="Uncharacterized protein"/>
    <property type="match status" value="1"/>
</dbReference>
<dbReference type="PROSITE" id="PS50157">
    <property type="entry name" value="ZINC_FINGER_C2H2_2"/>
    <property type="match status" value="4"/>
</dbReference>
<dbReference type="PROSITE" id="PS00028">
    <property type="entry name" value="ZINC_FINGER_C2H2_1"/>
    <property type="match status" value="4"/>
</dbReference>
<dbReference type="GO" id="GO:0005634">
    <property type="term" value="C:nucleus"/>
    <property type="evidence" value="ECO:0007669"/>
    <property type="project" value="UniProtKB-SubCell"/>
</dbReference>
<evidence type="ECO:0000313" key="10">
    <source>
        <dbReference type="Ensembl" id="ENSOSIP00000003407.1"/>
    </source>
</evidence>
<dbReference type="PANTHER" id="PTHR10032:SF272">
    <property type="entry name" value="OVO-LIKE ZINC FINGER 1A-RELATED"/>
    <property type="match status" value="1"/>
</dbReference>
<dbReference type="GO" id="GO:0008270">
    <property type="term" value="F:zinc ion binding"/>
    <property type="evidence" value="ECO:0007669"/>
    <property type="project" value="UniProtKB-KW"/>
</dbReference>
<evidence type="ECO:0000256" key="2">
    <source>
        <dbReference type="ARBA" id="ARBA00022723"/>
    </source>
</evidence>
<evidence type="ECO:0000256" key="5">
    <source>
        <dbReference type="ARBA" id="ARBA00022833"/>
    </source>
</evidence>
<keyword evidence="4 7" id="KW-0863">Zinc-finger</keyword>
<evidence type="ECO:0000256" key="3">
    <source>
        <dbReference type="ARBA" id="ARBA00022737"/>
    </source>
</evidence>
<keyword evidence="6" id="KW-0539">Nucleus</keyword>
<dbReference type="FunFam" id="3.30.160.60:FF:000912">
    <property type="entry name" value="Zinc finger protein 660"/>
    <property type="match status" value="2"/>
</dbReference>
<reference evidence="10" key="2">
    <citation type="submission" date="2025-09" db="UniProtKB">
        <authorList>
            <consortium name="Ensembl"/>
        </authorList>
    </citation>
    <scope>IDENTIFICATION</scope>
</reference>
<feature type="region of interest" description="Disordered" evidence="8">
    <location>
        <begin position="1"/>
        <end position="83"/>
    </location>
</feature>
<evidence type="ECO:0000256" key="7">
    <source>
        <dbReference type="PROSITE-ProRule" id="PRU00042"/>
    </source>
</evidence>
<keyword evidence="2" id="KW-0479">Metal-binding</keyword>
<dbReference type="Ensembl" id="ENSOSIT00000003655.1">
    <property type="protein sequence ID" value="ENSOSIP00000003407.1"/>
    <property type="gene ID" value="ENSOSIG00000002240.1"/>
</dbReference>
<organism evidence="10 11">
    <name type="scientific">Oryzias sinensis</name>
    <name type="common">Chinese medaka</name>
    <dbReference type="NCBI Taxonomy" id="183150"/>
    <lineage>
        <taxon>Eukaryota</taxon>
        <taxon>Metazoa</taxon>
        <taxon>Chordata</taxon>
        <taxon>Craniata</taxon>
        <taxon>Vertebrata</taxon>
        <taxon>Euteleostomi</taxon>
        <taxon>Actinopterygii</taxon>
        <taxon>Neopterygii</taxon>
        <taxon>Teleostei</taxon>
        <taxon>Neoteleostei</taxon>
        <taxon>Acanthomorphata</taxon>
        <taxon>Ovalentaria</taxon>
        <taxon>Atherinomorphae</taxon>
        <taxon>Beloniformes</taxon>
        <taxon>Adrianichthyidae</taxon>
        <taxon>Oryziinae</taxon>
        <taxon>Oryzias</taxon>
    </lineage>
</organism>
<dbReference type="GO" id="GO:0000981">
    <property type="term" value="F:DNA-binding transcription factor activity, RNA polymerase II-specific"/>
    <property type="evidence" value="ECO:0007669"/>
    <property type="project" value="TreeGrafter"/>
</dbReference>
<dbReference type="Gene3D" id="3.30.160.60">
    <property type="entry name" value="Classic Zinc Finger"/>
    <property type="match status" value="5"/>
</dbReference>
<dbReference type="Proteomes" id="UP000694383">
    <property type="component" value="Unplaced"/>
</dbReference>
<keyword evidence="5" id="KW-0862">Zinc</keyword>
<evidence type="ECO:0000256" key="1">
    <source>
        <dbReference type="ARBA" id="ARBA00004123"/>
    </source>
</evidence>
<dbReference type="InterPro" id="IPR013087">
    <property type="entry name" value="Znf_C2H2_type"/>
</dbReference>
<dbReference type="GO" id="GO:0000978">
    <property type="term" value="F:RNA polymerase II cis-regulatory region sequence-specific DNA binding"/>
    <property type="evidence" value="ECO:0007669"/>
    <property type="project" value="TreeGrafter"/>
</dbReference>
<name>A0A8C7WUS5_9TELE</name>
<dbReference type="GO" id="GO:0009913">
    <property type="term" value="P:epidermal cell differentiation"/>
    <property type="evidence" value="ECO:0007669"/>
    <property type="project" value="TreeGrafter"/>
</dbReference>
<evidence type="ECO:0000313" key="11">
    <source>
        <dbReference type="Proteomes" id="UP000694383"/>
    </source>
</evidence>
<dbReference type="GeneTree" id="ENSGT01150000286977"/>
<keyword evidence="3" id="KW-0677">Repeat</keyword>
<accession>A0A8C7WUS5</accession>
<evidence type="ECO:0000259" key="9">
    <source>
        <dbReference type="PROSITE" id="PS50157"/>
    </source>
</evidence>
<reference evidence="10" key="1">
    <citation type="submission" date="2025-08" db="UniProtKB">
        <authorList>
            <consortium name="Ensembl"/>
        </authorList>
    </citation>
    <scope>IDENTIFICATION</scope>
</reference>
<dbReference type="InterPro" id="IPR036236">
    <property type="entry name" value="Znf_C2H2_sf"/>
</dbReference>